<evidence type="ECO:0000313" key="2">
    <source>
        <dbReference type="EMBL" id="VDI08080.1"/>
    </source>
</evidence>
<feature type="non-terminal residue" evidence="2">
    <location>
        <position position="1"/>
    </location>
</feature>
<sequence>MIDYRWQLILKILNTIWINISNNRRSFKRRERLNQQTQRNRKTQGLKSTLRRQKL</sequence>
<dbReference type="Proteomes" id="UP000596742">
    <property type="component" value="Unassembled WGS sequence"/>
</dbReference>
<protein>
    <submittedName>
        <fullName evidence="2">Uncharacterized protein</fullName>
    </submittedName>
</protein>
<comment type="caution">
    <text evidence="2">The sequence shown here is derived from an EMBL/GenBank/DDBJ whole genome shotgun (WGS) entry which is preliminary data.</text>
</comment>
<evidence type="ECO:0000256" key="1">
    <source>
        <dbReference type="SAM" id="MobiDB-lite"/>
    </source>
</evidence>
<evidence type="ECO:0000313" key="3">
    <source>
        <dbReference type="Proteomes" id="UP000596742"/>
    </source>
</evidence>
<dbReference type="AlphaFoldDB" id="A0A8B6CS26"/>
<feature type="compositionally biased region" description="Basic residues" evidence="1">
    <location>
        <begin position="39"/>
        <end position="55"/>
    </location>
</feature>
<reference evidence="2" key="1">
    <citation type="submission" date="2018-11" db="EMBL/GenBank/DDBJ databases">
        <authorList>
            <person name="Alioto T."/>
            <person name="Alioto T."/>
        </authorList>
    </citation>
    <scope>NUCLEOTIDE SEQUENCE</scope>
</reference>
<keyword evidence="3" id="KW-1185">Reference proteome</keyword>
<accession>A0A8B6CS26</accession>
<proteinExistence type="predicted"/>
<feature type="region of interest" description="Disordered" evidence="1">
    <location>
        <begin position="29"/>
        <end position="55"/>
    </location>
</feature>
<dbReference type="EMBL" id="UYJE01002132">
    <property type="protein sequence ID" value="VDI08080.1"/>
    <property type="molecule type" value="Genomic_DNA"/>
</dbReference>
<gene>
    <name evidence="2" type="ORF">MGAL_10B032932</name>
</gene>
<name>A0A8B6CS26_MYTGA</name>
<organism evidence="2 3">
    <name type="scientific">Mytilus galloprovincialis</name>
    <name type="common">Mediterranean mussel</name>
    <dbReference type="NCBI Taxonomy" id="29158"/>
    <lineage>
        <taxon>Eukaryota</taxon>
        <taxon>Metazoa</taxon>
        <taxon>Spiralia</taxon>
        <taxon>Lophotrochozoa</taxon>
        <taxon>Mollusca</taxon>
        <taxon>Bivalvia</taxon>
        <taxon>Autobranchia</taxon>
        <taxon>Pteriomorphia</taxon>
        <taxon>Mytilida</taxon>
        <taxon>Mytiloidea</taxon>
        <taxon>Mytilidae</taxon>
        <taxon>Mytilinae</taxon>
        <taxon>Mytilus</taxon>
    </lineage>
</organism>